<sequence length="107" mass="11840">MAVYTGTTPGAQLPIDPSPHHCVEKVETTIDEAERVVDIVEDVAEKVDELAEEAVKHLPEGKLRDAVEFVENVAEDIDQHAENAEDALQKVLIFISISYAQIFNKVN</sequence>
<reference evidence="2 3" key="1">
    <citation type="submission" date="2024-01" db="EMBL/GenBank/DDBJ databases">
        <title>The genomes of 5 underutilized Papilionoideae crops provide insights into root nodulation and disease resistance.</title>
        <authorList>
            <person name="Yuan L."/>
        </authorList>
    </citation>
    <scope>NUCLEOTIDE SEQUENCE [LARGE SCALE GENOMIC DNA]</scope>
    <source>
        <strain evidence="2">LY-2023</strain>
        <tissue evidence="2">Leaf</tissue>
    </source>
</reference>
<dbReference type="PANTHER" id="PTHR33735">
    <property type="entry name" value="EXPRESSED PROTEIN"/>
    <property type="match status" value="1"/>
</dbReference>
<feature type="coiled-coil region" evidence="1">
    <location>
        <begin position="23"/>
        <end position="90"/>
    </location>
</feature>
<keyword evidence="1" id="KW-0175">Coiled coil</keyword>
<evidence type="ECO:0000313" key="2">
    <source>
        <dbReference type="EMBL" id="KAK7301157.1"/>
    </source>
</evidence>
<name>A0AAN9PL00_CLITE</name>
<protein>
    <submittedName>
        <fullName evidence="2">Uncharacterized protein</fullName>
    </submittedName>
</protein>
<dbReference type="Proteomes" id="UP001359559">
    <property type="component" value="Unassembled WGS sequence"/>
</dbReference>
<dbReference type="EMBL" id="JAYKXN010000003">
    <property type="protein sequence ID" value="KAK7301157.1"/>
    <property type="molecule type" value="Genomic_DNA"/>
</dbReference>
<dbReference type="PANTHER" id="PTHR33735:SF14">
    <property type="entry name" value="PHAGE CAPSID SCAFFOLDING PROTEIN (GPO) SERINE PEPTIDASE"/>
    <property type="match status" value="1"/>
</dbReference>
<accession>A0AAN9PL00</accession>
<keyword evidence="3" id="KW-1185">Reference proteome</keyword>
<comment type="caution">
    <text evidence="2">The sequence shown here is derived from an EMBL/GenBank/DDBJ whole genome shotgun (WGS) entry which is preliminary data.</text>
</comment>
<gene>
    <name evidence="2" type="ORF">RJT34_12018</name>
</gene>
<proteinExistence type="predicted"/>
<organism evidence="2 3">
    <name type="scientific">Clitoria ternatea</name>
    <name type="common">Butterfly pea</name>
    <dbReference type="NCBI Taxonomy" id="43366"/>
    <lineage>
        <taxon>Eukaryota</taxon>
        <taxon>Viridiplantae</taxon>
        <taxon>Streptophyta</taxon>
        <taxon>Embryophyta</taxon>
        <taxon>Tracheophyta</taxon>
        <taxon>Spermatophyta</taxon>
        <taxon>Magnoliopsida</taxon>
        <taxon>eudicotyledons</taxon>
        <taxon>Gunneridae</taxon>
        <taxon>Pentapetalae</taxon>
        <taxon>rosids</taxon>
        <taxon>fabids</taxon>
        <taxon>Fabales</taxon>
        <taxon>Fabaceae</taxon>
        <taxon>Papilionoideae</taxon>
        <taxon>50 kb inversion clade</taxon>
        <taxon>NPAAA clade</taxon>
        <taxon>indigoferoid/millettioid clade</taxon>
        <taxon>Phaseoleae</taxon>
        <taxon>Clitoria</taxon>
    </lineage>
</organism>
<dbReference type="AlphaFoldDB" id="A0AAN9PL00"/>
<evidence type="ECO:0000256" key="1">
    <source>
        <dbReference type="SAM" id="Coils"/>
    </source>
</evidence>
<evidence type="ECO:0000313" key="3">
    <source>
        <dbReference type="Proteomes" id="UP001359559"/>
    </source>
</evidence>